<dbReference type="AlphaFoldDB" id="A0A0M3JQF3"/>
<reference evidence="2 3" key="2">
    <citation type="submission" date="2018-11" db="EMBL/GenBank/DDBJ databases">
        <authorList>
            <consortium name="Pathogen Informatics"/>
        </authorList>
    </citation>
    <scope>NUCLEOTIDE SEQUENCE [LARGE SCALE GENOMIC DNA]</scope>
</reference>
<name>A0A0M3JQF3_ANISI</name>
<dbReference type="Proteomes" id="UP000267096">
    <property type="component" value="Unassembled WGS sequence"/>
</dbReference>
<proteinExistence type="predicted"/>
<evidence type="ECO:0000313" key="4">
    <source>
        <dbReference type="WBParaSite" id="ASIM_0000990401-mRNA-1"/>
    </source>
</evidence>
<accession>A0A0M3JQF3</accession>
<keyword evidence="3" id="KW-1185">Reference proteome</keyword>
<feature type="compositionally biased region" description="Acidic residues" evidence="1">
    <location>
        <begin position="39"/>
        <end position="52"/>
    </location>
</feature>
<evidence type="ECO:0000256" key="1">
    <source>
        <dbReference type="SAM" id="MobiDB-lite"/>
    </source>
</evidence>
<evidence type="ECO:0000313" key="3">
    <source>
        <dbReference type="Proteomes" id="UP000267096"/>
    </source>
</evidence>
<gene>
    <name evidence="2" type="ORF">ASIM_LOCUS9636</name>
</gene>
<evidence type="ECO:0000313" key="2">
    <source>
        <dbReference type="EMBL" id="VDK40976.1"/>
    </source>
</evidence>
<dbReference type="WBParaSite" id="ASIM_0000990401-mRNA-1">
    <property type="protein sequence ID" value="ASIM_0000990401-mRNA-1"/>
    <property type="gene ID" value="ASIM_0000990401"/>
</dbReference>
<feature type="region of interest" description="Disordered" evidence="1">
    <location>
        <begin position="90"/>
        <end position="114"/>
    </location>
</feature>
<organism evidence="4">
    <name type="scientific">Anisakis simplex</name>
    <name type="common">Herring worm</name>
    <dbReference type="NCBI Taxonomy" id="6269"/>
    <lineage>
        <taxon>Eukaryota</taxon>
        <taxon>Metazoa</taxon>
        <taxon>Ecdysozoa</taxon>
        <taxon>Nematoda</taxon>
        <taxon>Chromadorea</taxon>
        <taxon>Rhabditida</taxon>
        <taxon>Spirurina</taxon>
        <taxon>Ascaridomorpha</taxon>
        <taxon>Ascaridoidea</taxon>
        <taxon>Anisakidae</taxon>
        <taxon>Anisakis</taxon>
        <taxon>Anisakis simplex complex</taxon>
    </lineage>
</organism>
<sequence length="114" mass="12864">MGMGPYRRGYHHPPMMMMGSNWGFPMRGVGMWRGRGNNAEDDVSGGSSEEEGGGAIVLQSGEDPFLAMHRKMHEDMMRFHQIADRLLSLDMDRDRDSGENSAENERANSKEDKM</sequence>
<feature type="region of interest" description="Disordered" evidence="1">
    <location>
        <begin position="35"/>
        <end position="56"/>
    </location>
</feature>
<dbReference type="EMBL" id="UYRR01030225">
    <property type="protein sequence ID" value="VDK40976.1"/>
    <property type="molecule type" value="Genomic_DNA"/>
</dbReference>
<protein>
    <submittedName>
        <fullName evidence="2 4">Uncharacterized protein</fullName>
    </submittedName>
</protein>
<reference evidence="4" key="1">
    <citation type="submission" date="2017-02" db="UniProtKB">
        <authorList>
            <consortium name="WormBaseParasite"/>
        </authorList>
    </citation>
    <scope>IDENTIFICATION</scope>
</reference>